<accession>W6XWT4</accession>
<keyword evidence="2" id="KW-1185">Reference proteome</keyword>
<protein>
    <submittedName>
        <fullName evidence="1">Uncharacterized protein</fullName>
    </submittedName>
</protein>
<sequence length="82" mass="9062">MQVKTPQTSISVTCRPAVVQSVRRTISTQLYHHPSAIPHPHSASLAYPVPQIRSQCHIHSARKGNTTNQKMIINGPASAVRW</sequence>
<proteinExistence type="predicted"/>
<dbReference type="HOGENOM" id="CLU_2557957_0_0_1"/>
<organism evidence="1 2">
    <name type="scientific">Cochliobolus carbonum (strain 26-R-13)</name>
    <name type="common">Maize leaf spot fungus</name>
    <name type="synonym">Bipolaris zeicola</name>
    <dbReference type="NCBI Taxonomy" id="930089"/>
    <lineage>
        <taxon>Eukaryota</taxon>
        <taxon>Fungi</taxon>
        <taxon>Dikarya</taxon>
        <taxon>Ascomycota</taxon>
        <taxon>Pezizomycotina</taxon>
        <taxon>Dothideomycetes</taxon>
        <taxon>Pleosporomycetidae</taxon>
        <taxon>Pleosporales</taxon>
        <taxon>Pleosporineae</taxon>
        <taxon>Pleosporaceae</taxon>
        <taxon>Bipolaris</taxon>
    </lineage>
</organism>
<dbReference type="KEGG" id="bze:COCCADRAFT_104395"/>
<gene>
    <name evidence="1" type="ORF">COCCADRAFT_104395</name>
</gene>
<dbReference type="EMBL" id="KI964708">
    <property type="protein sequence ID" value="EUC30238.1"/>
    <property type="molecule type" value="Genomic_DNA"/>
</dbReference>
<evidence type="ECO:0000313" key="2">
    <source>
        <dbReference type="Proteomes" id="UP000053841"/>
    </source>
</evidence>
<dbReference type="GeneID" id="19142994"/>
<evidence type="ECO:0000313" key="1">
    <source>
        <dbReference type="EMBL" id="EUC30238.1"/>
    </source>
</evidence>
<dbReference type="RefSeq" id="XP_007715435.1">
    <property type="nucleotide sequence ID" value="XM_007717245.1"/>
</dbReference>
<dbReference type="Proteomes" id="UP000053841">
    <property type="component" value="Unassembled WGS sequence"/>
</dbReference>
<name>W6XWT4_COCC2</name>
<dbReference type="AlphaFoldDB" id="W6XWT4"/>
<reference evidence="1 2" key="1">
    <citation type="journal article" date="2013" name="PLoS Genet.">
        <title>Comparative genome structure, secondary metabolite, and effector coding capacity across Cochliobolus pathogens.</title>
        <authorList>
            <person name="Condon B.J."/>
            <person name="Leng Y."/>
            <person name="Wu D."/>
            <person name="Bushley K.E."/>
            <person name="Ohm R.A."/>
            <person name="Otillar R."/>
            <person name="Martin J."/>
            <person name="Schackwitz W."/>
            <person name="Grimwood J."/>
            <person name="MohdZainudin N."/>
            <person name="Xue C."/>
            <person name="Wang R."/>
            <person name="Manning V.A."/>
            <person name="Dhillon B."/>
            <person name="Tu Z.J."/>
            <person name="Steffenson B.J."/>
            <person name="Salamov A."/>
            <person name="Sun H."/>
            <person name="Lowry S."/>
            <person name="LaButti K."/>
            <person name="Han J."/>
            <person name="Copeland A."/>
            <person name="Lindquist E."/>
            <person name="Barry K."/>
            <person name="Schmutz J."/>
            <person name="Baker S.E."/>
            <person name="Ciuffetti L.M."/>
            <person name="Grigoriev I.V."/>
            <person name="Zhong S."/>
            <person name="Turgeon B.G."/>
        </authorList>
    </citation>
    <scope>NUCLEOTIDE SEQUENCE [LARGE SCALE GENOMIC DNA]</scope>
    <source>
        <strain evidence="1 2">26-R-13</strain>
    </source>
</reference>